<keyword evidence="1" id="KW-1133">Transmembrane helix</keyword>
<evidence type="ECO:0000313" key="3">
    <source>
        <dbReference type="Proteomes" id="UP000824049"/>
    </source>
</evidence>
<dbReference type="EMBL" id="DXBR01000078">
    <property type="protein sequence ID" value="HIZ39984.1"/>
    <property type="molecule type" value="Genomic_DNA"/>
</dbReference>
<protein>
    <recommendedName>
        <fullName evidence="4">SpoOB alpha-helical domain-containing protein</fullName>
    </recommendedName>
</protein>
<keyword evidence="1" id="KW-0472">Membrane</keyword>
<feature type="transmembrane region" description="Helical" evidence="1">
    <location>
        <begin position="59"/>
        <end position="80"/>
    </location>
</feature>
<comment type="caution">
    <text evidence="2">The sequence shown here is derived from an EMBL/GenBank/DDBJ whole genome shotgun (WGS) entry which is preliminary data.</text>
</comment>
<dbReference type="AlphaFoldDB" id="A0A9D2J8Y3"/>
<proteinExistence type="predicted"/>
<evidence type="ECO:0000313" key="2">
    <source>
        <dbReference type="EMBL" id="HIZ39984.1"/>
    </source>
</evidence>
<sequence>MLYGTRFWRRMGNYFFIVICLGIVEFVATILYYPLIFLFHREIHSFLDPVVPRDNPVDLLVFICLPIVVQVLFMPFFIRLWQKAVQYINLKILIQLVLATSLSGSGVLYVFPQFMGRIGWIFVFLGTFFSILLFFRGIRQMRLLLHVHRAEQEVLDENLQSYKAVRERNLHLRRQNHDIAGHLQTVSYLLAEGKTKETKEYIRELLKLL</sequence>
<reference evidence="2" key="1">
    <citation type="journal article" date="2021" name="PeerJ">
        <title>Extensive microbial diversity within the chicken gut microbiome revealed by metagenomics and culture.</title>
        <authorList>
            <person name="Gilroy R."/>
            <person name="Ravi A."/>
            <person name="Getino M."/>
            <person name="Pursley I."/>
            <person name="Horton D.L."/>
            <person name="Alikhan N.F."/>
            <person name="Baker D."/>
            <person name="Gharbi K."/>
            <person name="Hall N."/>
            <person name="Watson M."/>
            <person name="Adriaenssens E.M."/>
            <person name="Foster-Nyarko E."/>
            <person name="Jarju S."/>
            <person name="Secka A."/>
            <person name="Antonio M."/>
            <person name="Oren A."/>
            <person name="Chaudhuri R.R."/>
            <person name="La Ragione R."/>
            <person name="Hildebrand F."/>
            <person name="Pallen M.J."/>
        </authorList>
    </citation>
    <scope>NUCLEOTIDE SEQUENCE</scope>
    <source>
        <strain evidence="2">CHK179-28034</strain>
    </source>
</reference>
<name>A0A9D2J8Y3_9FIRM</name>
<feature type="transmembrane region" description="Helical" evidence="1">
    <location>
        <begin position="12"/>
        <end position="39"/>
    </location>
</feature>
<dbReference type="Gene3D" id="1.10.287.130">
    <property type="match status" value="1"/>
</dbReference>
<organism evidence="2 3">
    <name type="scientific">Candidatus Anaerobutyricum stercoris</name>
    <dbReference type="NCBI Taxonomy" id="2838457"/>
    <lineage>
        <taxon>Bacteria</taxon>
        <taxon>Bacillati</taxon>
        <taxon>Bacillota</taxon>
        <taxon>Clostridia</taxon>
        <taxon>Lachnospirales</taxon>
        <taxon>Lachnospiraceae</taxon>
        <taxon>Anaerobutyricum</taxon>
    </lineage>
</organism>
<feature type="transmembrane region" description="Helical" evidence="1">
    <location>
        <begin position="117"/>
        <end position="135"/>
    </location>
</feature>
<feature type="transmembrane region" description="Helical" evidence="1">
    <location>
        <begin position="92"/>
        <end position="111"/>
    </location>
</feature>
<gene>
    <name evidence="2" type="ORF">H9968_08690</name>
</gene>
<evidence type="ECO:0000256" key="1">
    <source>
        <dbReference type="SAM" id="Phobius"/>
    </source>
</evidence>
<accession>A0A9D2J8Y3</accession>
<keyword evidence="1" id="KW-0812">Transmembrane</keyword>
<reference evidence="2" key="2">
    <citation type="submission" date="2021-04" db="EMBL/GenBank/DDBJ databases">
        <authorList>
            <person name="Gilroy R."/>
        </authorList>
    </citation>
    <scope>NUCLEOTIDE SEQUENCE</scope>
    <source>
        <strain evidence="2">CHK179-28034</strain>
    </source>
</reference>
<evidence type="ECO:0008006" key="4">
    <source>
        <dbReference type="Google" id="ProtNLM"/>
    </source>
</evidence>
<dbReference type="Proteomes" id="UP000824049">
    <property type="component" value="Unassembled WGS sequence"/>
</dbReference>